<reference evidence="2 3" key="1">
    <citation type="submission" date="2017-08" db="EMBL/GenBank/DDBJ databases">
        <title>Halomonas alkalisoli sp. nov., isolated from saline alkaline soil.</title>
        <authorList>
            <person name="Wang D."/>
            <person name="Zhang G."/>
        </authorList>
    </citation>
    <scope>NUCLEOTIDE SEQUENCE [LARGE SCALE GENOMIC DNA]</scope>
    <source>
        <strain evidence="2 3">WRN001</strain>
    </source>
</reference>
<evidence type="ECO:0000313" key="2">
    <source>
        <dbReference type="EMBL" id="PAU76517.1"/>
    </source>
</evidence>
<protein>
    <submittedName>
        <fullName evidence="2">Uncharacterized protein</fullName>
    </submittedName>
</protein>
<feature type="region of interest" description="Disordered" evidence="1">
    <location>
        <begin position="87"/>
        <end position="115"/>
    </location>
</feature>
<dbReference type="EMBL" id="NSKB01000004">
    <property type="protein sequence ID" value="PAU76517.1"/>
    <property type="molecule type" value="Genomic_DNA"/>
</dbReference>
<comment type="caution">
    <text evidence="2">The sequence shown here is derived from an EMBL/GenBank/DDBJ whole genome shotgun (WGS) entry which is preliminary data.</text>
</comment>
<gene>
    <name evidence="2" type="ORF">CK498_10935</name>
</gene>
<evidence type="ECO:0000313" key="3">
    <source>
        <dbReference type="Proteomes" id="UP000217771"/>
    </source>
</evidence>
<name>A0A2A2EVY6_9GAMM</name>
<evidence type="ECO:0000256" key="1">
    <source>
        <dbReference type="SAM" id="MobiDB-lite"/>
    </source>
</evidence>
<accession>A0A2A2EVY6</accession>
<organism evidence="2 3">
    <name type="scientific">Halomonas salipaludis</name>
    <dbReference type="NCBI Taxonomy" id="2032625"/>
    <lineage>
        <taxon>Bacteria</taxon>
        <taxon>Pseudomonadati</taxon>
        <taxon>Pseudomonadota</taxon>
        <taxon>Gammaproteobacteria</taxon>
        <taxon>Oceanospirillales</taxon>
        <taxon>Halomonadaceae</taxon>
        <taxon>Halomonas</taxon>
    </lineage>
</organism>
<dbReference type="AlphaFoldDB" id="A0A2A2EVY6"/>
<dbReference type="OrthoDB" id="34459at2"/>
<keyword evidence="3" id="KW-1185">Reference proteome</keyword>
<dbReference type="RefSeq" id="WP_095620911.1">
    <property type="nucleotide sequence ID" value="NZ_NSKB01000004.1"/>
</dbReference>
<proteinExistence type="predicted"/>
<sequence>MSKRRADYPETPDGRYFVAKQKLWRKTDPALDDTTRRARVKALMQARRAVKLAKQAEDDEALREARQARQAVDVAKIALGERGPVWWDDNAPDETGKHPRNSSYAEWWRGQEASQ</sequence>
<dbReference type="Proteomes" id="UP000217771">
    <property type="component" value="Unassembled WGS sequence"/>
</dbReference>